<reference evidence="1 2" key="1">
    <citation type="journal article" date="2011" name="Proc. Natl. Acad. Sci. U.S.A.">
        <title>Evolutionary erosion of yeast sex chromosomes by mating-type switching accidents.</title>
        <authorList>
            <person name="Gordon J.L."/>
            <person name="Armisen D."/>
            <person name="Proux-Wera E."/>
            <person name="Oheigeartaigh S.S."/>
            <person name="Byrne K.P."/>
            <person name="Wolfe K.H."/>
        </authorList>
    </citation>
    <scope>NUCLEOTIDE SEQUENCE [LARGE SCALE GENOMIC DNA]</scope>
    <source>
        <strain evidence="2">ATCC MYA-139 / BCRC 22969 / CBS 8797 / CCRC 22969 / KCTC 17520 / NBRC 10181 / NCYC 3082</strain>
    </source>
</reference>
<keyword evidence="2" id="KW-1185">Reference proteome</keyword>
<evidence type="ECO:0000313" key="2">
    <source>
        <dbReference type="Proteomes" id="UP000006310"/>
    </source>
</evidence>
<protein>
    <submittedName>
        <fullName evidence="1">Uncharacterized protein</fullName>
    </submittedName>
</protein>
<dbReference type="EMBL" id="HE978323">
    <property type="protein sequence ID" value="CCK72374.1"/>
    <property type="molecule type" value="Genomic_DNA"/>
</dbReference>
<dbReference type="OMA" id="SHKTLWS"/>
<reference evidence="2" key="2">
    <citation type="submission" date="2012-08" db="EMBL/GenBank/DDBJ databases">
        <title>Genome sequence of Kazachstania naganishii.</title>
        <authorList>
            <person name="Gordon J.L."/>
            <person name="Armisen D."/>
            <person name="Proux-Wera E."/>
            <person name="OhEigeartaigh S.S."/>
            <person name="Byrne K.P."/>
            <person name="Wolfe K.H."/>
        </authorList>
    </citation>
    <scope>NUCLEOTIDE SEQUENCE [LARGE SCALE GENOMIC DNA]</scope>
    <source>
        <strain evidence="2">ATCC MYA-139 / BCRC 22969 / CBS 8797 / CCRC 22969 / KCTC 17520 / NBRC 10181 / NCYC 3082</strain>
    </source>
</reference>
<dbReference type="OrthoDB" id="4069973at2759"/>
<dbReference type="eggNOG" id="ENOG502RYC2">
    <property type="taxonomic scope" value="Eukaryota"/>
</dbReference>
<sequence>MAPASYREWVSLLFSALRKEPRSPKYKYRTTIWEAKELLRERNRASLQIDTSKEVKIYSNRTFLKLSPDRALNVLLRDFQLQPEQSFRLIRTDVAPRKKLKSPDENWNKVFPLFENRIVEELDLSIPKCAFERESFNYCYALGLWSRDKKTRLSQIAWPHPIFSFSCVGLGVRPEVYSALKEEGHVFINPANSVELPYFSVDSKLVPKHCDAVALCPRYVPEHVTLFEEGAININKDPVPCTGEELSAVTQAITCTYLPLLSKEPFRTCGDDLAIWSPTTDGALDKRVFTLDRLYGHATLHKRFWSRATYTDRSCPGDIIRSTILSNNSNMLQLMEEFMKHYTTFNLYSFCWRTLNDQSSAVYKLKDPVSFTGEVKPWDAFIWNEYQTLEKLPVPHSVDELVSLKAQFDEFLKHLSRYYAMVTCEMKQQMAEFFVTTDADSEGGRFQDTPRVVPTTLILRDILLNGKWFKHFYPGLHLLMSTKIPSCDKLDDCFVPLDDTSIALGCKLDKLVKEILLVESYVYGDKIPPKKLLIVNPSAEDENWKIVILIKDSIPNHLLKTLKFNTKISIQIVKDIRQATGVENGSCSWKKMIDENVFIYAYKLETEPSATQEDTNRMIKNVIDEMHKGN</sequence>
<gene>
    <name evidence="1" type="primary">KNAG0J02950</name>
    <name evidence="1" type="ordered locus">KNAG_0J02950</name>
</gene>
<name>J7S9Y5_HUIN7</name>
<dbReference type="HOGENOM" id="CLU_029563_0_0_1"/>
<accession>J7S9Y5</accession>
<dbReference type="KEGG" id="kng:KNAG_0J02950"/>
<dbReference type="GeneID" id="34528129"/>
<proteinExistence type="predicted"/>
<dbReference type="AlphaFoldDB" id="J7S9Y5"/>
<dbReference type="RefSeq" id="XP_022466619.1">
    <property type="nucleotide sequence ID" value="XM_022610310.1"/>
</dbReference>
<evidence type="ECO:0000313" key="1">
    <source>
        <dbReference type="EMBL" id="CCK72374.1"/>
    </source>
</evidence>
<organism evidence="1 2">
    <name type="scientific">Huiozyma naganishii (strain ATCC MYA-139 / BCRC 22969 / CBS 8797 / KCTC 17520 / NBRC 10181 / NCYC 3082 / Yp74L-3)</name>
    <name type="common">Yeast</name>
    <name type="synonym">Kazachstania naganishii</name>
    <dbReference type="NCBI Taxonomy" id="1071383"/>
    <lineage>
        <taxon>Eukaryota</taxon>
        <taxon>Fungi</taxon>
        <taxon>Dikarya</taxon>
        <taxon>Ascomycota</taxon>
        <taxon>Saccharomycotina</taxon>
        <taxon>Saccharomycetes</taxon>
        <taxon>Saccharomycetales</taxon>
        <taxon>Saccharomycetaceae</taxon>
        <taxon>Huiozyma</taxon>
    </lineage>
</organism>
<dbReference type="Proteomes" id="UP000006310">
    <property type="component" value="Chromosome 10"/>
</dbReference>